<evidence type="ECO:0000313" key="4">
    <source>
        <dbReference type="Proteomes" id="UP000222851"/>
    </source>
</evidence>
<proteinExistence type="predicted"/>
<dbReference type="Proteomes" id="UP000222851">
    <property type="component" value="Unassembled WGS sequence"/>
</dbReference>
<evidence type="ECO:0000313" key="3">
    <source>
        <dbReference type="EMBL" id="PFL69908.1"/>
    </source>
</evidence>
<evidence type="ECO:0000256" key="2">
    <source>
        <dbReference type="SAM" id="Phobius"/>
    </source>
</evidence>
<comment type="caution">
    <text evidence="3">The sequence shown here is derived from an EMBL/GenBank/DDBJ whole genome shotgun (WGS) entry which is preliminary data.</text>
</comment>
<accession>A0A2B0XVM2</accession>
<gene>
    <name evidence="3" type="ORF">COJ30_12085</name>
</gene>
<keyword evidence="2" id="KW-0472">Membrane</keyword>
<reference evidence="3 4" key="1">
    <citation type="submission" date="2017-09" db="EMBL/GenBank/DDBJ databases">
        <title>Large-scale bioinformatics analysis of Bacillus genomes uncovers conserved roles of natural products in bacterial physiology.</title>
        <authorList>
            <consortium name="Agbiome Team Llc"/>
            <person name="Bleich R.M."/>
            <person name="Grubbs K.J."/>
            <person name="Santa Maria K.C."/>
            <person name="Allen S.E."/>
            <person name="Farag S."/>
            <person name="Shank E.A."/>
            <person name="Bowers A."/>
        </authorList>
    </citation>
    <scope>NUCLEOTIDE SEQUENCE [LARGE SCALE GENOMIC DNA]</scope>
    <source>
        <strain evidence="3 4">AFS081271</strain>
    </source>
</reference>
<sequence>MGATILAFLMACLLVWVLKGNAKEQAKEARNELGRKVFLWSLFWGAVIVIGLTIAMNATVTIPAPPKEQDNPYYKTQHNAHNDPYEGEYDREYNNKYDCERDMSGVWVNNGCIREPMPDKTQEAKPITLEAEGELIVDKDIPAGRYKVTPIGQGGGFIVRDSVRRLTVNKTLDSSSTGGEGYVFSCYSGDKIKTQEAVKITPVEEEAE</sequence>
<organism evidence="3 4">
    <name type="scientific">Bacillus anthracis</name>
    <name type="common">anthrax bacterium</name>
    <dbReference type="NCBI Taxonomy" id="1392"/>
    <lineage>
        <taxon>Bacteria</taxon>
        <taxon>Bacillati</taxon>
        <taxon>Bacillota</taxon>
        <taxon>Bacilli</taxon>
        <taxon>Bacillales</taxon>
        <taxon>Bacillaceae</taxon>
        <taxon>Bacillus</taxon>
        <taxon>Bacillus cereus group</taxon>
    </lineage>
</organism>
<feature type="transmembrane region" description="Helical" evidence="2">
    <location>
        <begin position="38"/>
        <end position="60"/>
    </location>
</feature>
<keyword evidence="2" id="KW-0812">Transmembrane</keyword>
<dbReference type="AlphaFoldDB" id="A0A2B0XVM2"/>
<dbReference type="RefSeq" id="WP_098555835.1">
    <property type="nucleotide sequence ID" value="NZ_NUXH01000047.1"/>
</dbReference>
<name>A0A2B0XVM2_BACAN</name>
<feature type="region of interest" description="Disordered" evidence="1">
    <location>
        <begin position="68"/>
        <end position="87"/>
    </location>
</feature>
<evidence type="ECO:0000256" key="1">
    <source>
        <dbReference type="SAM" id="MobiDB-lite"/>
    </source>
</evidence>
<dbReference type="EMBL" id="NUXH01000047">
    <property type="protein sequence ID" value="PFL69908.1"/>
    <property type="molecule type" value="Genomic_DNA"/>
</dbReference>
<keyword evidence="2" id="KW-1133">Transmembrane helix</keyword>
<protein>
    <submittedName>
        <fullName evidence="3">Uncharacterized protein</fullName>
    </submittedName>
</protein>